<evidence type="ECO:0000313" key="1">
    <source>
        <dbReference type="EMBL" id="GAJ19395.1"/>
    </source>
</evidence>
<comment type="caution">
    <text evidence="1">The sequence shown here is derived from an EMBL/GenBank/DDBJ whole genome shotgun (WGS) entry which is preliminary data.</text>
</comment>
<feature type="non-terminal residue" evidence="1">
    <location>
        <position position="1"/>
    </location>
</feature>
<reference evidence="1" key="1">
    <citation type="journal article" date="2014" name="Front. Microbiol.">
        <title>High frequency of phylogenetically diverse reductive dehalogenase-homologous genes in deep subseafloor sedimentary metagenomes.</title>
        <authorList>
            <person name="Kawai M."/>
            <person name="Futagami T."/>
            <person name="Toyoda A."/>
            <person name="Takaki Y."/>
            <person name="Nishi S."/>
            <person name="Hori S."/>
            <person name="Arai W."/>
            <person name="Tsubouchi T."/>
            <person name="Morono Y."/>
            <person name="Uchiyama I."/>
            <person name="Ito T."/>
            <person name="Fujiyama A."/>
            <person name="Inagaki F."/>
            <person name="Takami H."/>
        </authorList>
    </citation>
    <scope>NUCLEOTIDE SEQUENCE</scope>
    <source>
        <strain evidence="1">Expedition CK06-06</strain>
    </source>
</reference>
<dbReference type="EMBL" id="BARW01037957">
    <property type="protein sequence ID" value="GAJ19395.1"/>
    <property type="molecule type" value="Genomic_DNA"/>
</dbReference>
<sequence length="69" mass="8106">LYVNEYYNYTYKGWRDTGLTLSAVLQPREIMTFKFCAFKLRAYTFSYLARIVGDPGTIEGGRFSVRRYA</sequence>
<gene>
    <name evidence="1" type="ORF">S12H4_58441</name>
</gene>
<organism evidence="1">
    <name type="scientific">marine sediment metagenome</name>
    <dbReference type="NCBI Taxonomy" id="412755"/>
    <lineage>
        <taxon>unclassified sequences</taxon>
        <taxon>metagenomes</taxon>
        <taxon>ecological metagenomes</taxon>
    </lineage>
</organism>
<protein>
    <submittedName>
        <fullName evidence="1">Uncharacterized protein</fullName>
    </submittedName>
</protein>
<proteinExistence type="predicted"/>
<dbReference type="AlphaFoldDB" id="X1W011"/>
<accession>X1W011</accession>
<name>X1W011_9ZZZZ</name>